<comment type="caution">
    <text evidence="1">The sequence shown here is derived from an EMBL/GenBank/DDBJ whole genome shotgun (WGS) entry which is preliminary data.</text>
</comment>
<keyword evidence="2" id="KW-1185">Reference proteome</keyword>
<gene>
    <name evidence="1" type="ORF">GY24_13895</name>
</gene>
<feature type="non-terminal residue" evidence="1">
    <location>
        <position position="1"/>
    </location>
</feature>
<proteinExistence type="predicted"/>
<evidence type="ECO:0000313" key="1">
    <source>
        <dbReference type="EMBL" id="PPL15723.1"/>
    </source>
</evidence>
<protein>
    <submittedName>
        <fullName evidence="1">Uncharacterized protein</fullName>
    </submittedName>
</protein>
<dbReference type="EMBL" id="MPZN01000057">
    <property type="protein sequence ID" value="PPL15723.1"/>
    <property type="molecule type" value="Genomic_DNA"/>
</dbReference>
<dbReference type="Proteomes" id="UP000237755">
    <property type="component" value="Unassembled WGS sequence"/>
</dbReference>
<name>A0ABX5ASR0_9MICO</name>
<dbReference type="SUPFAM" id="SSF51726">
    <property type="entry name" value="UROD/MetE-like"/>
    <property type="match status" value="1"/>
</dbReference>
<sequence>KHFVEPADAGNLVAMANVLAAAVTRPINWLHLPVPIERDDAAYFAPLTGLALHPETKLFLGLVHHEDGVEGAQRRIATAQPALAAAGFSEFGIGTECGFGRGPADRTAPLLQLHREIIAASHVG</sequence>
<dbReference type="InterPro" id="IPR038071">
    <property type="entry name" value="UROD/MetE-like_sf"/>
</dbReference>
<reference evidence="1 2" key="1">
    <citation type="journal article" date="2008" name="Int. J. Syst. Evol. Microbiol.">
        <title>Leifsonia pindariensis sp. nov., isolated from the Pindari glacier of the Indian Himalayas, and emended description of the genus Leifsonia.</title>
        <authorList>
            <person name="Reddy G.S."/>
            <person name="Prabagaran S.R."/>
            <person name="Shivaji S."/>
        </authorList>
    </citation>
    <scope>NUCLEOTIDE SEQUENCE [LARGE SCALE GENOMIC DNA]</scope>
    <source>
        <strain evidence="1 2">PON 10</strain>
    </source>
</reference>
<organism evidence="1 2">
    <name type="scientific">Microterricola pindariensis</name>
    <dbReference type="NCBI Taxonomy" id="478010"/>
    <lineage>
        <taxon>Bacteria</taxon>
        <taxon>Bacillati</taxon>
        <taxon>Actinomycetota</taxon>
        <taxon>Actinomycetes</taxon>
        <taxon>Micrococcales</taxon>
        <taxon>Microbacteriaceae</taxon>
        <taxon>Microterricola</taxon>
    </lineage>
</organism>
<evidence type="ECO:0000313" key="2">
    <source>
        <dbReference type="Proteomes" id="UP000237755"/>
    </source>
</evidence>
<accession>A0ABX5ASR0</accession>